<evidence type="ECO:0000256" key="1">
    <source>
        <dbReference type="SAM" id="Phobius"/>
    </source>
</evidence>
<sequence>MQTITHKGIIREARRSDAALPMPFSRATYYEGVTFEGGWHPLVGHFFATPAIGRALEKAIEARSPVELVIAEHHIPNVGRPIVSLRVDGKAYAMRPVKWPGIVRWLIFNAVVLILWIFGILFLPIIGGVWLIILAINIQGHLRALRKSLATLNKYLRSLKGSVEFV</sequence>
<organism evidence="2 3">
    <name type="scientific">Roseateles agri</name>
    <dbReference type="NCBI Taxonomy" id="3098619"/>
    <lineage>
        <taxon>Bacteria</taxon>
        <taxon>Pseudomonadati</taxon>
        <taxon>Pseudomonadota</taxon>
        <taxon>Betaproteobacteria</taxon>
        <taxon>Burkholderiales</taxon>
        <taxon>Sphaerotilaceae</taxon>
        <taxon>Roseateles</taxon>
    </lineage>
</organism>
<name>A0ABU5DQD9_9BURK</name>
<evidence type="ECO:0000313" key="2">
    <source>
        <dbReference type="EMBL" id="MDY0747933.1"/>
    </source>
</evidence>
<keyword evidence="1" id="KW-0812">Transmembrane</keyword>
<keyword evidence="3" id="KW-1185">Reference proteome</keyword>
<proteinExistence type="predicted"/>
<gene>
    <name evidence="2" type="ORF">SNE35_25755</name>
</gene>
<protein>
    <submittedName>
        <fullName evidence="2">Uncharacterized protein</fullName>
    </submittedName>
</protein>
<reference evidence="2 3" key="1">
    <citation type="submission" date="2023-11" db="EMBL/GenBank/DDBJ databases">
        <title>Paucibacter sp. nov., isolated from fresh soil in Korea.</title>
        <authorList>
            <person name="Le N.T.T."/>
        </authorList>
    </citation>
    <scope>NUCLEOTIDE SEQUENCE [LARGE SCALE GENOMIC DNA]</scope>
    <source>
        <strain evidence="2 3">R3-3</strain>
    </source>
</reference>
<dbReference type="RefSeq" id="WP_320425902.1">
    <property type="nucleotide sequence ID" value="NZ_JAXCLA010000009.1"/>
</dbReference>
<keyword evidence="1" id="KW-1133">Transmembrane helix</keyword>
<feature type="transmembrane region" description="Helical" evidence="1">
    <location>
        <begin position="105"/>
        <end position="138"/>
    </location>
</feature>
<evidence type="ECO:0000313" key="3">
    <source>
        <dbReference type="Proteomes" id="UP001285263"/>
    </source>
</evidence>
<dbReference type="Proteomes" id="UP001285263">
    <property type="component" value="Unassembled WGS sequence"/>
</dbReference>
<comment type="caution">
    <text evidence="2">The sequence shown here is derived from an EMBL/GenBank/DDBJ whole genome shotgun (WGS) entry which is preliminary data.</text>
</comment>
<dbReference type="EMBL" id="JAXCLA010000009">
    <property type="protein sequence ID" value="MDY0747933.1"/>
    <property type="molecule type" value="Genomic_DNA"/>
</dbReference>
<accession>A0ABU5DQD9</accession>
<keyword evidence="1" id="KW-0472">Membrane</keyword>